<dbReference type="PANTHER" id="PTHR19353">
    <property type="entry name" value="FATTY ACID DESATURASE 2"/>
    <property type="match status" value="1"/>
</dbReference>
<feature type="domain" description="Fatty acid desaturase" evidence="2">
    <location>
        <begin position="52"/>
        <end position="285"/>
    </location>
</feature>
<gene>
    <name evidence="3" type="ORF">D0911_14680</name>
</gene>
<dbReference type="InterPro" id="IPR005804">
    <property type="entry name" value="FA_desaturase_dom"/>
</dbReference>
<evidence type="ECO:0000313" key="3">
    <source>
        <dbReference type="EMBL" id="RNL60091.1"/>
    </source>
</evidence>
<dbReference type="Proteomes" id="UP000274695">
    <property type="component" value="Unassembled WGS sequence"/>
</dbReference>
<accession>A0ABX9VZT2</accession>
<protein>
    <submittedName>
        <fullName evidence="3">Fatty acid desaturase</fullName>
    </submittedName>
</protein>
<keyword evidence="1" id="KW-0812">Transmembrane</keyword>
<feature type="transmembrane region" description="Helical" evidence="1">
    <location>
        <begin position="50"/>
        <end position="67"/>
    </location>
</feature>
<organism evidence="3 4">
    <name type="scientific">Zhongshania marina</name>
    <dbReference type="NCBI Taxonomy" id="2304603"/>
    <lineage>
        <taxon>Bacteria</taxon>
        <taxon>Pseudomonadati</taxon>
        <taxon>Pseudomonadota</taxon>
        <taxon>Gammaproteobacteria</taxon>
        <taxon>Cellvibrionales</taxon>
        <taxon>Spongiibacteraceae</taxon>
        <taxon>Zhongshania</taxon>
    </lineage>
</organism>
<sequence length="300" mass="34619">MQEELKDLNKKALGAAISYMGKVAWPTIALTFLVCSLFVLCIVLFANDVITVWLATPLVSVLTYMAYTPLHEAVHGNIHGSRSRMRWVNDVCGYLAAPIIGVPFASHRHEHFTHHRYTNIKGKDPDYLISEMGKGPFSVLLTTLKFFYAQNSFFAENNWHSADLKERVVYSAELCFSLGWRLLAILLIDQPGISIVVLVGYFFGGLFTAYWFAYRPHYPYDNTERYQNTSSLIMPPWMRPMEWFWLGQNIHSVHHLFPRVPFYRYHALHREIEPILRAHGTPILDIWSRAPIAERGAPYL</sequence>
<feature type="transmembrane region" description="Helical" evidence="1">
    <location>
        <begin position="23"/>
        <end position="45"/>
    </location>
</feature>
<reference evidence="3 4" key="1">
    <citation type="submission" date="2018-10" db="EMBL/GenBank/DDBJ databases">
        <title>Draft genome sequence of Zhongshania sp. DSW25-10.</title>
        <authorList>
            <person name="Oh J."/>
        </authorList>
    </citation>
    <scope>NUCLEOTIDE SEQUENCE [LARGE SCALE GENOMIC DNA]</scope>
    <source>
        <strain evidence="3 4">DSW25-10</strain>
    </source>
</reference>
<evidence type="ECO:0000256" key="1">
    <source>
        <dbReference type="SAM" id="Phobius"/>
    </source>
</evidence>
<proteinExistence type="predicted"/>
<dbReference type="PANTHER" id="PTHR19353:SF19">
    <property type="entry name" value="DELTA(5) FATTY ACID DESATURASE C-RELATED"/>
    <property type="match status" value="1"/>
</dbReference>
<dbReference type="EMBL" id="RHGB01000017">
    <property type="protein sequence ID" value="RNL60091.1"/>
    <property type="molecule type" value="Genomic_DNA"/>
</dbReference>
<comment type="caution">
    <text evidence="3">The sequence shown here is derived from an EMBL/GenBank/DDBJ whole genome shotgun (WGS) entry which is preliminary data.</text>
</comment>
<keyword evidence="1" id="KW-0472">Membrane</keyword>
<evidence type="ECO:0000259" key="2">
    <source>
        <dbReference type="Pfam" id="PF00487"/>
    </source>
</evidence>
<keyword evidence="4" id="KW-1185">Reference proteome</keyword>
<feature type="transmembrane region" description="Helical" evidence="1">
    <location>
        <begin position="195"/>
        <end position="214"/>
    </location>
</feature>
<feature type="transmembrane region" description="Helical" evidence="1">
    <location>
        <begin position="127"/>
        <end position="148"/>
    </location>
</feature>
<evidence type="ECO:0000313" key="4">
    <source>
        <dbReference type="Proteomes" id="UP000274695"/>
    </source>
</evidence>
<feature type="transmembrane region" description="Helical" evidence="1">
    <location>
        <begin position="87"/>
        <end position="106"/>
    </location>
</feature>
<name>A0ABX9VZT2_9GAMM</name>
<keyword evidence="1" id="KW-1133">Transmembrane helix</keyword>
<dbReference type="Pfam" id="PF00487">
    <property type="entry name" value="FA_desaturase"/>
    <property type="match status" value="1"/>
</dbReference>
<dbReference type="InterPro" id="IPR012171">
    <property type="entry name" value="Fatty_acid_desaturase"/>
</dbReference>